<keyword evidence="4" id="KW-0694">RNA-binding</keyword>
<dbReference type="FunFam" id="3.30.1550.10:FF:000006">
    <property type="entry name" value="50S ribosomal protein L11"/>
    <property type="match status" value="1"/>
</dbReference>
<evidence type="ECO:0000259" key="8">
    <source>
        <dbReference type="Pfam" id="PF03946"/>
    </source>
</evidence>
<name>X1MF68_9ZZZZ</name>
<keyword evidence="6" id="KW-0687">Ribonucleoprotein</keyword>
<dbReference type="InterPro" id="IPR036769">
    <property type="entry name" value="Ribosomal_uL11_C_sf"/>
</dbReference>
<proteinExistence type="inferred from homology"/>
<dbReference type="SMART" id="SM00649">
    <property type="entry name" value="RL11"/>
    <property type="match status" value="1"/>
</dbReference>
<keyword evidence="5" id="KW-0689">Ribosomal protein</keyword>
<evidence type="ECO:0000256" key="2">
    <source>
        <dbReference type="ARBA" id="ARBA00022481"/>
    </source>
</evidence>
<keyword evidence="2" id="KW-0488">Methylation</keyword>
<evidence type="ECO:0000256" key="5">
    <source>
        <dbReference type="ARBA" id="ARBA00022980"/>
    </source>
</evidence>
<evidence type="ECO:0000313" key="9">
    <source>
        <dbReference type="EMBL" id="GAI30302.1"/>
    </source>
</evidence>
<dbReference type="SUPFAM" id="SSF54747">
    <property type="entry name" value="Ribosomal L11/L12e N-terminal domain"/>
    <property type="match status" value="1"/>
</dbReference>
<dbReference type="EMBL" id="BARV01022031">
    <property type="protein sequence ID" value="GAI30302.1"/>
    <property type="molecule type" value="Genomic_DNA"/>
</dbReference>
<dbReference type="InterPro" id="IPR000911">
    <property type="entry name" value="Ribosomal_uL11"/>
</dbReference>
<dbReference type="GO" id="GO:0006412">
    <property type="term" value="P:translation"/>
    <property type="evidence" value="ECO:0007669"/>
    <property type="project" value="InterPro"/>
</dbReference>
<dbReference type="Gene3D" id="3.30.1550.10">
    <property type="entry name" value="Ribosomal protein L11/L12, N-terminal domain"/>
    <property type="match status" value="1"/>
</dbReference>
<dbReference type="PANTHER" id="PTHR11661">
    <property type="entry name" value="60S RIBOSOMAL PROTEIN L12"/>
    <property type="match status" value="1"/>
</dbReference>
<feature type="domain" description="Large ribosomal subunit protein uL11 N-terminal" evidence="8">
    <location>
        <begin position="12"/>
        <end position="69"/>
    </location>
</feature>
<dbReference type="HAMAP" id="MF_00736">
    <property type="entry name" value="Ribosomal_uL11"/>
    <property type="match status" value="1"/>
</dbReference>
<comment type="similarity">
    <text evidence="1">Belongs to the universal ribosomal protein uL11 family.</text>
</comment>
<dbReference type="InterPro" id="IPR036796">
    <property type="entry name" value="Ribosomal_uL11_N_sf"/>
</dbReference>
<dbReference type="InterPro" id="IPR006519">
    <property type="entry name" value="Ribosomal_uL11_bac-typ"/>
</dbReference>
<protein>
    <recommendedName>
        <fullName evidence="10">50S ribosomal protein L11</fullName>
    </recommendedName>
</protein>
<dbReference type="GO" id="GO:0070180">
    <property type="term" value="F:large ribosomal subunit rRNA binding"/>
    <property type="evidence" value="ECO:0007669"/>
    <property type="project" value="TreeGrafter"/>
</dbReference>
<accession>X1MF68</accession>
<dbReference type="InterPro" id="IPR020783">
    <property type="entry name" value="Ribosomal_uL11_C"/>
</dbReference>
<dbReference type="NCBIfam" id="TIGR01632">
    <property type="entry name" value="L11_bact"/>
    <property type="match status" value="1"/>
</dbReference>
<dbReference type="GO" id="GO:0022625">
    <property type="term" value="C:cytosolic large ribosomal subunit"/>
    <property type="evidence" value="ECO:0007669"/>
    <property type="project" value="TreeGrafter"/>
</dbReference>
<keyword evidence="3" id="KW-0699">rRNA-binding</keyword>
<dbReference type="InterPro" id="IPR020784">
    <property type="entry name" value="Ribosomal_uL11_N"/>
</dbReference>
<dbReference type="PROSITE" id="PS00359">
    <property type="entry name" value="RIBOSOMAL_L11"/>
    <property type="match status" value="1"/>
</dbReference>
<dbReference type="PANTHER" id="PTHR11661:SF1">
    <property type="entry name" value="LARGE RIBOSOMAL SUBUNIT PROTEIN UL11M"/>
    <property type="match status" value="1"/>
</dbReference>
<reference evidence="9" key="1">
    <citation type="journal article" date="2014" name="Front. Microbiol.">
        <title>High frequency of phylogenetically diverse reductive dehalogenase-homologous genes in deep subseafloor sedimentary metagenomes.</title>
        <authorList>
            <person name="Kawai M."/>
            <person name="Futagami T."/>
            <person name="Toyoda A."/>
            <person name="Takaki Y."/>
            <person name="Nishi S."/>
            <person name="Hori S."/>
            <person name="Arai W."/>
            <person name="Tsubouchi T."/>
            <person name="Morono Y."/>
            <person name="Uchiyama I."/>
            <person name="Ito T."/>
            <person name="Fujiyama A."/>
            <person name="Inagaki F."/>
            <person name="Takami H."/>
        </authorList>
    </citation>
    <scope>NUCLEOTIDE SEQUENCE</scope>
    <source>
        <strain evidence="9">Expedition CK06-06</strain>
    </source>
</reference>
<dbReference type="GO" id="GO:0003735">
    <property type="term" value="F:structural constituent of ribosome"/>
    <property type="evidence" value="ECO:0007669"/>
    <property type="project" value="InterPro"/>
</dbReference>
<evidence type="ECO:0000256" key="3">
    <source>
        <dbReference type="ARBA" id="ARBA00022730"/>
    </source>
</evidence>
<dbReference type="AlphaFoldDB" id="X1MF68"/>
<dbReference type="CDD" id="cd00349">
    <property type="entry name" value="Ribosomal_L11"/>
    <property type="match status" value="1"/>
</dbReference>
<evidence type="ECO:0000259" key="7">
    <source>
        <dbReference type="Pfam" id="PF00298"/>
    </source>
</evidence>
<evidence type="ECO:0000256" key="6">
    <source>
        <dbReference type="ARBA" id="ARBA00023274"/>
    </source>
</evidence>
<sequence>DEIMAKEVVVKIKLQAPGGQATPAPPIGPALGQNGVNIGQFVSQFNERTKELNGTIVPVVITVFRDKSFTFEVKSPPAAVLLKQAAEIAKGSGVPNKEKVGEISAKQLRKIAQTKFKDLNAYNLEQAEKIIRGTARSMGVEIID</sequence>
<feature type="non-terminal residue" evidence="9">
    <location>
        <position position="1"/>
    </location>
</feature>
<dbReference type="SUPFAM" id="SSF46906">
    <property type="entry name" value="Ribosomal protein L11, C-terminal domain"/>
    <property type="match status" value="1"/>
</dbReference>
<comment type="caution">
    <text evidence="9">The sequence shown here is derived from an EMBL/GenBank/DDBJ whole genome shotgun (WGS) entry which is preliminary data.</text>
</comment>
<evidence type="ECO:0000256" key="4">
    <source>
        <dbReference type="ARBA" id="ARBA00022884"/>
    </source>
</evidence>
<dbReference type="Pfam" id="PF00298">
    <property type="entry name" value="Ribosomal_L11"/>
    <property type="match status" value="1"/>
</dbReference>
<evidence type="ECO:0000256" key="1">
    <source>
        <dbReference type="ARBA" id="ARBA00010537"/>
    </source>
</evidence>
<dbReference type="Gene3D" id="1.10.10.250">
    <property type="entry name" value="Ribosomal protein L11, C-terminal domain"/>
    <property type="match status" value="1"/>
</dbReference>
<gene>
    <name evidence="9" type="ORF">S06H3_36381</name>
</gene>
<dbReference type="InterPro" id="IPR020785">
    <property type="entry name" value="Ribosomal_uL11_CS"/>
</dbReference>
<evidence type="ECO:0008006" key="10">
    <source>
        <dbReference type="Google" id="ProtNLM"/>
    </source>
</evidence>
<dbReference type="FunFam" id="1.10.10.250:FF:000001">
    <property type="entry name" value="50S ribosomal protein L11"/>
    <property type="match status" value="1"/>
</dbReference>
<feature type="domain" description="Large ribosomal subunit protein uL11 C-terminal" evidence="7">
    <location>
        <begin position="74"/>
        <end position="142"/>
    </location>
</feature>
<organism evidence="9">
    <name type="scientific">marine sediment metagenome</name>
    <dbReference type="NCBI Taxonomy" id="412755"/>
    <lineage>
        <taxon>unclassified sequences</taxon>
        <taxon>metagenomes</taxon>
        <taxon>ecological metagenomes</taxon>
    </lineage>
</organism>
<dbReference type="Pfam" id="PF03946">
    <property type="entry name" value="Ribosomal_L11_N"/>
    <property type="match status" value="1"/>
</dbReference>